<reference evidence="1" key="1">
    <citation type="submission" date="2016-02" db="EMBL/GenBank/DDBJ databases">
        <title>Genomic sequences of Ochrobactrum anthropi.</title>
        <authorList>
            <person name="Chudasama K.S."/>
            <person name="Thaker V.S."/>
        </authorList>
    </citation>
    <scope>NUCLEOTIDE SEQUENCE [LARGE SCALE GENOMIC DNA]</scope>
    <source>
        <strain evidence="1">SUBG007</strain>
    </source>
</reference>
<name>A0A656Z769_BRUAN</name>
<comment type="caution">
    <text evidence="1">The sequence shown here is derived from an EMBL/GenBank/DDBJ whole genome shotgun (WGS) entry which is preliminary data.</text>
</comment>
<dbReference type="Pfam" id="PF03592">
    <property type="entry name" value="Terminase_2"/>
    <property type="match status" value="1"/>
</dbReference>
<dbReference type="AlphaFoldDB" id="A0A656Z769"/>
<dbReference type="InterPro" id="IPR038713">
    <property type="entry name" value="Terminase_Gp1_N_sf"/>
</dbReference>
<dbReference type="GO" id="GO:0051276">
    <property type="term" value="P:chromosome organization"/>
    <property type="evidence" value="ECO:0007669"/>
    <property type="project" value="InterPro"/>
</dbReference>
<dbReference type="EMBL" id="LUAY01000625">
    <property type="protein sequence ID" value="KYB46198.1"/>
    <property type="molecule type" value="Genomic_DNA"/>
</dbReference>
<gene>
    <name evidence="1" type="ORF">AB664_24300</name>
</gene>
<proteinExistence type="predicted"/>
<protein>
    <recommendedName>
        <fullName evidence="2">Terminase small subunit</fullName>
    </recommendedName>
</protein>
<evidence type="ECO:0008006" key="2">
    <source>
        <dbReference type="Google" id="ProtNLM"/>
    </source>
</evidence>
<accession>A0A656Z769</accession>
<dbReference type="InterPro" id="IPR005335">
    <property type="entry name" value="Terminase_ssu"/>
</dbReference>
<sequence length="141" mass="15886">MTLTPKQEAFALAFFETGNAAEAYRRSYDVSENAKDQWIYVEACQLLDNPKVAIRLKELREHAERHSIYTRQQALDEYEKARSLAIQAGNPSAAVSAINGKVKLYGLEAPVKTKVELTGKDGAPIQTETRTWREVLRSEKS</sequence>
<evidence type="ECO:0000313" key="1">
    <source>
        <dbReference type="EMBL" id="KYB46198.1"/>
    </source>
</evidence>
<organism evidence="1">
    <name type="scientific">Brucella anthropi</name>
    <name type="common">Ochrobactrum anthropi</name>
    <dbReference type="NCBI Taxonomy" id="529"/>
    <lineage>
        <taxon>Bacteria</taxon>
        <taxon>Pseudomonadati</taxon>
        <taxon>Pseudomonadota</taxon>
        <taxon>Alphaproteobacteria</taxon>
        <taxon>Hyphomicrobiales</taxon>
        <taxon>Brucellaceae</taxon>
        <taxon>Brucella/Ochrobactrum group</taxon>
        <taxon>Brucella</taxon>
    </lineage>
</organism>
<dbReference type="Gene3D" id="1.10.10.1400">
    <property type="entry name" value="Terminase, small subunit, N-terminal DNA-binding domain, HTH motif"/>
    <property type="match status" value="1"/>
</dbReference>